<evidence type="ECO:0000313" key="5">
    <source>
        <dbReference type="EMBL" id="CEK51980.1"/>
    </source>
</evidence>
<keyword evidence="1" id="KW-0346">Stress response</keyword>
<evidence type="ECO:0000256" key="1">
    <source>
        <dbReference type="ARBA" id="ARBA00023016"/>
    </source>
</evidence>
<sequence length="229" mass="24525">MTVKVLIVLTSTDKFPSTGKPTGWYLPELAHPFKVLVDSGKVTFDSISPKGGKAPLDQDSVVQFKDDAACQWFLKDAKAQELVNNTKTPSQVKASDYHAVLYPGGHGPMFDLATDTSIAKIAAEVYEKGGVVAAVCHGPAALVPIKLSNGDSIVKGKKVTCFTNDEEDAVALSKYMPFMLETKLQELGATFNKAENWAENVVVDGKLITGQNPASSAKLGKSILQLLLK</sequence>
<dbReference type="SUPFAM" id="SSF52317">
    <property type="entry name" value="Class I glutamine amidotransferase-like"/>
    <property type="match status" value="1"/>
</dbReference>
<dbReference type="Gene3D" id="3.40.50.880">
    <property type="match status" value="1"/>
</dbReference>
<proteinExistence type="inferred from homology"/>
<dbReference type="GO" id="GO:0019172">
    <property type="term" value="F:glyoxalase III activity"/>
    <property type="evidence" value="ECO:0007669"/>
    <property type="project" value="TreeGrafter"/>
</dbReference>
<dbReference type="CDD" id="cd03141">
    <property type="entry name" value="GATase1_Hsp31_like"/>
    <property type="match status" value="1"/>
</dbReference>
<evidence type="ECO:0000256" key="3">
    <source>
        <dbReference type="ARBA" id="ARBA00038493"/>
    </source>
</evidence>
<dbReference type="InterPro" id="IPR029062">
    <property type="entry name" value="Class_I_gatase-like"/>
</dbReference>
<organism evidence="5">
    <name type="scientific">Arion vulgaris</name>
    <dbReference type="NCBI Taxonomy" id="1028688"/>
    <lineage>
        <taxon>Eukaryota</taxon>
        <taxon>Metazoa</taxon>
        <taxon>Spiralia</taxon>
        <taxon>Lophotrochozoa</taxon>
        <taxon>Mollusca</taxon>
        <taxon>Gastropoda</taxon>
        <taxon>Heterobranchia</taxon>
        <taxon>Euthyneura</taxon>
        <taxon>Panpulmonata</taxon>
        <taxon>Eupulmonata</taxon>
        <taxon>Stylommatophora</taxon>
        <taxon>Helicina</taxon>
        <taxon>Arionoidea</taxon>
        <taxon>Arionidae</taxon>
        <taxon>Arion</taxon>
    </lineage>
</organism>
<comment type="similarity">
    <text evidence="3">Belongs to the peptidase C56 family. HSP31-like subfamily.</text>
</comment>
<evidence type="ECO:0000256" key="2">
    <source>
        <dbReference type="ARBA" id="ARBA00023239"/>
    </source>
</evidence>
<dbReference type="Pfam" id="PF01965">
    <property type="entry name" value="DJ-1_PfpI"/>
    <property type="match status" value="1"/>
</dbReference>
<accession>A0A0B6Y982</accession>
<dbReference type="EMBL" id="HACG01005115">
    <property type="protein sequence ID" value="CEK51980.1"/>
    <property type="molecule type" value="Transcribed_RNA"/>
</dbReference>
<dbReference type="PANTHER" id="PTHR48094:SF11">
    <property type="entry name" value="GLUTATHIONE-INDEPENDENT GLYOXALASE HSP31-RELATED"/>
    <property type="match status" value="1"/>
</dbReference>
<dbReference type="InterPro" id="IPR050325">
    <property type="entry name" value="Prot/Nucl_acid_deglycase"/>
</dbReference>
<gene>
    <name evidence="5" type="primary">ORF15021</name>
</gene>
<feature type="domain" description="DJ-1/PfpI" evidence="4">
    <location>
        <begin position="29"/>
        <end position="225"/>
    </location>
</feature>
<dbReference type="PANTHER" id="PTHR48094">
    <property type="entry name" value="PROTEIN/NUCLEIC ACID DEGLYCASE DJ-1-RELATED"/>
    <property type="match status" value="1"/>
</dbReference>
<dbReference type="InterPro" id="IPR002818">
    <property type="entry name" value="DJ-1/PfpI"/>
</dbReference>
<dbReference type="GO" id="GO:0019243">
    <property type="term" value="P:methylglyoxal catabolic process to D-lactate via S-lactoyl-glutathione"/>
    <property type="evidence" value="ECO:0007669"/>
    <property type="project" value="TreeGrafter"/>
</dbReference>
<keyword evidence="2" id="KW-0456">Lyase</keyword>
<name>A0A0B6Y982_9EUPU</name>
<dbReference type="GO" id="GO:0005737">
    <property type="term" value="C:cytoplasm"/>
    <property type="evidence" value="ECO:0007669"/>
    <property type="project" value="TreeGrafter"/>
</dbReference>
<dbReference type="AlphaFoldDB" id="A0A0B6Y982"/>
<protein>
    <recommendedName>
        <fullName evidence="4">DJ-1/PfpI domain-containing protein</fullName>
    </recommendedName>
</protein>
<reference evidence="5" key="1">
    <citation type="submission" date="2014-12" db="EMBL/GenBank/DDBJ databases">
        <title>Insight into the proteome of Arion vulgaris.</title>
        <authorList>
            <person name="Aradska J."/>
            <person name="Bulat T."/>
            <person name="Smidak R."/>
            <person name="Sarate P."/>
            <person name="Gangsoo J."/>
            <person name="Sialana F."/>
            <person name="Bilban M."/>
            <person name="Lubec G."/>
        </authorList>
    </citation>
    <scope>NUCLEOTIDE SEQUENCE</scope>
    <source>
        <tissue evidence="5">Skin</tissue>
    </source>
</reference>
<evidence type="ECO:0000259" key="4">
    <source>
        <dbReference type="Pfam" id="PF01965"/>
    </source>
</evidence>